<dbReference type="InterPro" id="IPR003108">
    <property type="entry name" value="GAR_dom"/>
</dbReference>
<evidence type="ECO:0000256" key="2">
    <source>
        <dbReference type="ARBA" id="ARBA00022490"/>
    </source>
</evidence>
<keyword evidence="8" id="KW-1185">Reference proteome</keyword>
<dbReference type="PROSITE" id="PS50222">
    <property type="entry name" value="EF_HAND_2"/>
    <property type="match status" value="2"/>
</dbReference>
<dbReference type="PANTHER" id="PTHR23169:SF23">
    <property type="entry name" value="SHORT STOP, ISOFORM H"/>
    <property type="match status" value="1"/>
</dbReference>
<evidence type="ECO:0000259" key="6">
    <source>
        <dbReference type="PROSITE" id="PS50222"/>
    </source>
</evidence>
<dbReference type="InterPro" id="IPR018247">
    <property type="entry name" value="EF_Hand_1_Ca_BS"/>
</dbReference>
<dbReference type="InterPro" id="IPR043197">
    <property type="entry name" value="Plakin"/>
</dbReference>
<keyword evidence="3" id="KW-0106">Calcium</keyword>
<evidence type="ECO:0000313" key="9">
    <source>
        <dbReference type="RefSeq" id="XP_014668089.1"/>
    </source>
</evidence>
<gene>
    <name evidence="9" type="primary">LOC106809510</name>
</gene>
<dbReference type="SUPFAM" id="SSF143575">
    <property type="entry name" value="GAS2 domain-like"/>
    <property type="match status" value="1"/>
</dbReference>
<dbReference type="InterPro" id="IPR018159">
    <property type="entry name" value="Spectrin/alpha-actinin"/>
</dbReference>
<dbReference type="Proteomes" id="UP000695022">
    <property type="component" value="Unplaced"/>
</dbReference>
<feature type="compositionally biased region" description="Low complexity" evidence="5">
    <location>
        <begin position="833"/>
        <end position="861"/>
    </location>
</feature>
<dbReference type="SMART" id="SM00150">
    <property type="entry name" value="SPEC"/>
    <property type="match status" value="5"/>
</dbReference>
<feature type="compositionally biased region" description="Low complexity" evidence="5">
    <location>
        <begin position="1097"/>
        <end position="1121"/>
    </location>
</feature>
<dbReference type="Gene3D" id="1.20.58.60">
    <property type="match status" value="6"/>
</dbReference>
<evidence type="ECO:0000313" key="8">
    <source>
        <dbReference type="Proteomes" id="UP000695022"/>
    </source>
</evidence>
<feature type="compositionally biased region" description="Polar residues" evidence="5">
    <location>
        <begin position="1053"/>
        <end position="1064"/>
    </location>
</feature>
<keyword evidence="4" id="KW-0206">Cytoskeleton</keyword>
<dbReference type="SUPFAM" id="SSF46966">
    <property type="entry name" value="Spectrin repeat"/>
    <property type="match status" value="3"/>
</dbReference>
<dbReference type="Gene3D" id="3.30.920.20">
    <property type="entry name" value="Gas2-like domain"/>
    <property type="match status" value="1"/>
</dbReference>
<accession>A0ABM1E7B8</accession>
<feature type="compositionally biased region" description="Pro residues" evidence="5">
    <location>
        <begin position="1084"/>
        <end position="1096"/>
    </location>
</feature>
<feature type="compositionally biased region" description="Low complexity" evidence="5">
    <location>
        <begin position="921"/>
        <end position="961"/>
    </location>
</feature>
<feature type="region of interest" description="Disordered" evidence="5">
    <location>
        <begin position="911"/>
        <end position="961"/>
    </location>
</feature>
<organism evidence="8 9">
    <name type="scientific">Priapulus caudatus</name>
    <name type="common">Priapulid worm</name>
    <dbReference type="NCBI Taxonomy" id="37621"/>
    <lineage>
        <taxon>Eukaryota</taxon>
        <taxon>Metazoa</taxon>
        <taxon>Ecdysozoa</taxon>
        <taxon>Scalidophora</taxon>
        <taxon>Priapulida</taxon>
        <taxon>Priapulimorpha</taxon>
        <taxon>Priapulimorphida</taxon>
        <taxon>Priapulidae</taxon>
        <taxon>Priapulus</taxon>
    </lineage>
</organism>
<dbReference type="PROSITE" id="PS51460">
    <property type="entry name" value="GAR"/>
    <property type="match status" value="1"/>
</dbReference>
<dbReference type="InterPro" id="IPR002048">
    <property type="entry name" value="EF_hand_dom"/>
</dbReference>
<protein>
    <submittedName>
        <fullName evidence="9">Microtubule-actin cross-linking factor 1-like</fullName>
    </submittedName>
</protein>
<dbReference type="InterPro" id="IPR036534">
    <property type="entry name" value="GAR_dom_sf"/>
</dbReference>
<dbReference type="Gene3D" id="1.10.238.10">
    <property type="entry name" value="EF-hand"/>
    <property type="match status" value="1"/>
</dbReference>
<reference evidence="9" key="1">
    <citation type="submission" date="2025-08" db="UniProtKB">
        <authorList>
            <consortium name="RefSeq"/>
        </authorList>
    </citation>
    <scope>IDENTIFICATION</scope>
</reference>
<dbReference type="Pfam" id="PF13499">
    <property type="entry name" value="EF-hand_7"/>
    <property type="match status" value="1"/>
</dbReference>
<dbReference type="PROSITE" id="PS00018">
    <property type="entry name" value="EF_HAND_1"/>
    <property type="match status" value="2"/>
</dbReference>
<dbReference type="RefSeq" id="XP_014668089.1">
    <property type="nucleotide sequence ID" value="XM_014812603.1"/>
</dbReference>
<dbReference type="Pfam" id="PF02187">
    <property type="entry name" value="GAS2"/>
    <property type="match status" value="1"/>
</dbReference>
<sequence>MTVYNDLEAGQPRVEVVLSQGEELVTKLGGETVTGLENSLRTLRNTLASVQARAEERKGKLELALKEAQDFNDSLEAFQVWLGNTEKALLAAKPVSRVLETCDTQVEEHELLQMDIGHQREVMLALDKTGTHLKYFATKQDTACIKGQLSGVQARWEKVVVKADERARHLEAAHKVAKECDQEAAEFQDMWSDLCDWLAEAEEALKGDAGISNEPDKIRHQLIKHREFQKLLNNKMVAYDMTMKKGKVLKEKAPSTDIAAIQSMLNTLKNSWNGVSSLAVERQRKLEEAQAFSGQVKEAMKSLLEWLYKVEPTQAEHLPVRGDIETVKSLADQHKAFRHELVIRSQSVDTVQKSAQELLEKSSDEEGSVHLQGELQELTAMWDSVCKLSLARQERIDVALRLGEDFRVSVDAFLEWLSDAELELCHAGPLSEDEDIIKEQLDDHQRLVAQLAEHEGALNHCKSLGDEIMAQCHPEAERSMKHWLSVIQQRWDEANAWASQREDRLYKHLQGLKDSAHMLEELLAWLIRAEDDLRSQDAKPIPDNLEAVQKLMQEHQSFQGDMMSKQPEVEQITKSGKRAAPATSTPAAGKKGKQSPDKQDPKVAELFNKWRGVWLLAMERQRKLNDAYNSLMEIERLKNFKFDDWRKRYLDWMDYDKGRMAEFFRRLDKDRDGKVTRDEFINGILKSKFPTSQLEMGAVADIFDKDADGFIDYKEFLAALKPDLDRPKPKSEAQKIDDEVQRQVCQCTCPHLFIVHQIGEGMYRFGDSQKLRLVRILRSTVMVRVGGGWMPLDEFLVKNDPCRAKGRTNLELREQFILAEGVAQSMVAFKTKSPAGSSHGSTHSGYSAGSFSSCSSTPGSSSKHKTSTPLSRKVHSQHVAQRKAAASPDGSDTSSLNSASFATCAAGHLAAQHSPEGVKPGSRTSSQAASRSSSRASSRTPSRAGSEQSLSELSSHSEPLLDQVETTLSPVRTSTHGGITMREQVCMESCTGGRNTHFSGNSRTVHGGLGRIVAAVEKPLRQCLLVKNDPCVAKGRTNLDRREQFTLAEGVAQSFSSTPGSSSKVVARSGRTRSRRAPSRSEPRPPPAPPANPPASPTKSASPSSSMTTTRTSSPAPSARSGVKATVRSAAHSTPGRASKIPAPKGSASKIPAPKP</sequence>
<dbReference type="SMART" id="SM00054">
    <property type="entry name" value="EFh"/>
    <property type="match status" value="2"/>
</dbReference>
<feature type="domain" description="GAR" evidence="7">
    <location>
        <begin position="731"/>
        <end position="803"/>
    </location>
</feature>
<feature type="region of interest" description="Disordered" evidence="5">
    <location>
        <begin position="1053"/>
        <end position="1156"/>
    </location>
</feature>
<name>A0ABM1E7B8_PRICU</name>
<dbReference type="InterPro" id="IPR011992">
    <property type="entry name" value="EF-hand-dom_pair"/>
</dbReference>
<feature type="compositionally biased region" description="Basic residues" evidence="5">
    <location>
        <begin position="862"/>
        <end position="876"/>
    </location>
</feature>
<feature type="region of interest" description="Disordered" evidence="5">
    <location>
        <begin position="832"/>
        <end position="897"/>
    </location>
</feature>
<evidence type="ECO:0000256" key="3">
    <source>
        <dbReference type="ARBA" id="ARBA00022837"/>
    </source>
</evidence>
<feature type="region of interest" description="Disordered" evidence="5">
    <location>
        <begin position="560"/>
        <end position="602"/>
    </location>
</feature>
<evidence type="ECO:0000256" key="1">
    <source>
        <dbReference type="ARBA" id="ARBA00004245"/>
    </source>
</evidence>
<comment type="subcellular location">
    <subcellularLocation>
        <location evidence="1">Cytoplasm</location>
        <location evidence="1">Cytoskeleton</location>
    </subcellularLocation>
</comment>
<feature type="domain" description="EF-hand" evidence="6">
    <location>
        <begin position="691"/>
        <end position="726"/>
    </location>
</feature>
<feature type="domain" description="EF-hand" evidence="6">
    <location>
        <begin position="655"/>
        <end position="690"/>
    </location>
</feature>
<dbReference type="PANTHER" id="PTHR23169">
    <property type="entry name" value="ENVOPLAKIN"/>
    <property type="match status" value="1"/>
</dbReference>
<evidence type="ECO:0000256" key="4">
    <source>
        <dbReference type="ARBA" id="ARBA00023212"/>
    </source>
</evidence>
<evidence type="ECO:0000256" key="5">
    <source>
        <dbReference type="SAM" id="MobiDB-lite"/>
    </source>
</evidence>
<evidence type="ECO:0000259" key="7">
    <source>
        <dbReference type="PROSITE" id="PS51460"/>
    </source>
</evidence>
<dbReference type="CDD" id="cd00051">
    <property type="entry name" value="EFh"/>
    <property type="match status" value="1"/>
</dbReference>
<dbReference type="Pfam" id="PF00435">
    <property type="entry name" value="Spectrin"/>
    <property type="match status" value="5"/>
</dbReference>
<dbReference type="SUPFAM" id="SSF47473">
    <property type="entry name" value="EF-hand"/>
    <property type="match status" value="1"/>
</dbReference>
<proteinExistence type="predicted"/>
<keyword evidence="2" id="KW-0963">Cytoplasm</keyword>
<dbReference type="SMART" id="SM00243">
    <property type="entry name" value="GAS2"/>
    <property type="match status" value="1"/>
</dbReference>
<dbReference type="GeneID" id="106809510"/>
<dbReference type="InterPro" id="IPR002017">
    <property type="entry name" value="Spectrin_repeat"/>
</dbReference>
<dbReference type="CDD" id="cd00176">
    <property type="entry name" value="SPEC"/>
    <property type="match status" value="3"/>
</dbReference>